<dbReference type="Gene3D" id="3.30.830.10">
    <property type="entry name" value="Metalloenzyme, LuxS/M16 peptidase-like"/>
    <property type="match status" value="2"/>
</dbReference>
<accession>A0ABP8HDK7</accession>
<evidence type="ECO:0000313" key="5">
    <source>
        <dbReference type="EMBL" id="GAA4337822.1"/>
    </source>
</evidence>
<evidence type="ECO:0000259" key="3">
    <source>
        <dbReference type="Pfam" id="PF00675"/>
    </source>
</evidence>
<proteinExistence type="inferred from homology"/>
<dbReference type="Proteomes" id="UP001500975">
    <property type="component" value="Unassembled WGS sequence"/>
</dbReference>
<dbReference type="InterPro" id="IPR011765">
    <property type="entry name" value="Pept_M16_N"/>
</dbReference>
<comment type="caution">
    <text evidence="5">The sequence shown here is derived from an EMBL/GenBank/DDBJ whole genome shotgun (WGS) entry which is preliminary data.</text>
</comment>
<feature type="domain" description="Peptidase M16 N-terminal" evidence="3">
    <location>
        <begin position="61"/>
        <end position="201"/>
    </location>
</feature>
<feature type="region of interest" description="Disordered" evidence="2">
    <location>
        <begin position="8"/>
        <end position="28"/>
    </location>
</feature>
<feature type="domain" description="Peptidase M16 C-terminal" evidence="4">
    <location>
        <begin position="208"/>
        <end position="390"/>
    </location>
</feature>
<dbReference type="InterPro" id="IPR050361">
    <property type="entry name" value="MPP/UQCRC_Complex"/>
</dbReference>
<dbReference type="InterPro" id="IPR007863">
    <property type="entry name" value="Peptidase_M16_C"/>
</dbReference>
<reference evidence="6" key="1">
    <citation type="journal article" date="2019" name="Int. J. Syst. Evol. Microbiol.">
        <title>The Global Catalogue of Microorganisms (GCM) 10K type strain sequencing project: providing services to taxonomists for standard genome sequencing and annotation.</title>
        <authorList>
            <consortium name="The Broad Institute Genomics Platform"/>
            <consortium name="The Broad Institute Genome Sequencing Center for Infectious Disease"/>
            <person name="Wu L."/>
            <person name="Ma J."/>
        </authorList>
    </citation>
    <scope>NUCLEOTIDE SEQUENCE [LARGE SCALE GENOMIC DNA]</scope>
    <source>
        <strain evidence="6">JCM 17804</strain>
    </source>
</reference>
<evidence type="ECO:0000256" key="1">
    <source>
        <dbReference type="ARBA" id="ARBA00007261"/>
    </source>
</evidence>
<keyword evidence="6" id="KW-1185">Reference proteome</keyword>
<evidence type="ECO:0000313" key="6">
    <source>
        <dbReference type="Proteomes" id="UP001500975"/>
    </source>
</evidence>
<protein>
    <submittedName>
        <fullName evidence="5">Pitrilysin family protein</fullName>
    </submittedName>
</protein>
<dbReference type="InterPro" id="IPR011249">
    <property type="entry name" value="Metalloenz_LuxS/M16"/>
</dbReference>
<organism evidence="5 6">
    <name type="scientific">Variovorax defluvii</name>
    <dbReference type="NCBI Taxonomy" id="913761"/>
    <lineage>
        <taxon>Bacteria</taxon>
        <taxon>Pseudomonadati</taxon>
        <taxon>Pseudomonadota</taxon>
        <taxon>Betaproteobacteria</taxon>
        <taxon>Burkholderiales</taxon>
        <taxon>Comamonadaceae</taxon>
        <taxon>Variovorax</taxon>
    </lineage>
</organism>
<name>A0ABP8HDK7_9BURK</name>
<dbReference type="PANTHER" id="PTHR11851">
    <property type="entry name" value="METALLOPROTEASE"/>
    <property type="match status" value="1"/>
</dbReference>
<dbReference type="PANTHER" id="PTHR11851:SF49">
    <property type="entry name" value="MITOCHONDRIAL-PROCESSING PEPTIDASE SUBUNIT ALPHA"/>
    <property type="match status" value="1"/>
</dbReference>
<evidence type="ECO:0000256" key="2">
    <source>
        <dbReference type="SAM" id="MobiDB-lite"/>
    </source>
</evidence>
<comment type="similarity">
    <text evidence="1">Belongs to the peptidase M16 family.</text>
</comment>
<gene>
    <name evidence="5" type="ORF">GCM10023165_16100</name>
</gene>
<evidence type="ECO:0000259" key="4">
    <source>
        <dbReference type="Pfam" id="PF05193"/>
    </source>
</evidence>
<sequence length="474" mass="50922">MHSGELAFASGAAAHPGRRHRDNASMTRAKRFSADIGGNALHSIHLHTLANGVRLLAIPMPHVQSASVGVFLQVGSRDETPGTNGIGHVLEHMAFKGTTTRSVQAINLDAERLGADVNAFTGKDSTGYFMTGLGRHAEQLLRMTADIVLNSTFPDTELQRELEVIRQEATEYEEDPEDACSDLLDRAIWGDHPMGMPVIGTVGNIEGFTRQDLVRHVQSHYVAEKTVVAAAGNFDVEAWVALADELFAAMPRSAAPPVPLSQAPAKYVGHAMARRFSQVSQVFLNIAYPMAPARQEEMSQRRWRVTAALASNLFGGGMSSPWVDRVREQLGLAYTAESTIDSGDAWANLVVHAVTTPDQLEALATETGGLLRAQARSIDPVHLERARNQLTVSRVRAAERTYATMEQAVEELFANGTVTPISEAIAMIDDIRAEEVQAVFGRMLGHAPALAITGKGASARAARQLAASLAAGVG</sequence>
<dbReference type="EMBL" id="BAABGJ010000012">
    <property type="protein sequence ID" value="GAA4337822.1"/>
    <property type="molecule type" value="Genomic_DNA"/>
</dbReference>
<dbReference type="Pfam" id="PF05193">
    <property type="entry name" value="Peptidase_M16_C"/>
    <property type="match status" value="1"/>
</dbReference>
<dbReference type="SUPFAM" id="SSF63411">
    <property type="entry name" value="LuxS/MPP-like metallohydrolase"/>
    <property type="match status" value="2"/>
</dbReference>
<dbReference type="Pfam" id="PF00675">
    <property type="entry name" value="Peptidase_M16"/>
    <property type="match status" value="1"/>
</dbReference>